<keyword evidence="3" id="KW-1185">Reference proteome</keyword>
<evidence type="ECO:0000313" key="2">
    <source>
        <dbReference type="EMBL" id="KAL2080446.1"/>
    </source>
</evidence>
<name>A0ABD1J1G2_9TELE</name>
<protein>
    <submittedName>
        <fullName evidence="2">Uncharacterized protein</fullName>
    </submittedName>
</protein>
<accession>A0ABD1J1G2</accession>
<sequence length="520" mass="59146">MSKSFLRSAITEALPDLPDVSKDILEETLQSLGVETHDDFQFVKEEDLLSALRPIQARKLVAAWSLKCPTQESGASSLTASPGPSTSMVSLSPVSTSSSSSCQSASGRFPDSFMIPWGQFPEALMQALERGRRPNPSMRKEMVRIVVREMMKVTTSLSKKNATDVARKLVAKYPKSLQDVIEGDIIGTGYGSLVKQIQNRIENVKRPTTPKIKKRTSHDSDTDEIPPEKRAAIQDTYGCIRWHVKFLPLGETAESQQQKKEELKKLFSQNEESPGPLKMLMKSTFYSQRQDVNQGKDMKYLLENWPYWFHEIGMIVHFNELTGVDLKETLLKNVEHKGERLLHFMKTVAVNKSKRFYQAATKLQMMRGEHSGYTQVTEMVLLLLAYFDERDDVMFHYVEDTCLAGEVVMDRVPLTPTIVVCGQSCYSSRRMMLSVDQVIVNENISSFISSLCMMFGSYYCFNIHYPTALASTLEFLQRCFFSINPERGTKVERTNSTRLHVNPRVLTLIQDLSDHEWRAI</sequence>
<evidence type="ECO:0000256" key="1">
    <source>
        <dbReference type="SAM" id="MobiDB-lite"/>
    </source>
</evidence>
<dbReference type="PANTHER" id="PTHR31025">
    <property type="entry name" value="SI:CH211-196P9.1-RELATED"/>
    <property type="match status" value="1"/>
</dbReference>
<gene>
    <name evidence="2" type="ORF">ACEWY4_024239</name>
</gene>
<dbReference type="AlphaFoldDB" id="A0ABD1J1G2"/>
<proteinExistence type="predicted"/>
<reference evidence="2 3" key="1">
    <citation type="submission" date="2024-09" db="EMBL/GenBank/DDBJ databases">
        <title>A chromosome-level genome assembly of Gray's grenadier anchovy, Coilia grayii.</title>
        <authorList>
            <person name="Fu Z."/>
        </authorList>
    </citation>
    <scope>NUCLEOTIDE SEQUENCE [LARGE SCALE GENOMIC DNA]</scope>
    <source>
        <strain evidence="2">G4</strain>
        <tissue evidence="2">Muscle</tissue>
    </source>
</reference>
<dbReference type="Proteomes" id="UP001591681">
    <property type="component" value="Unassembled WGS sequence"/>
</dbReference>
<dbReference type="EMBL" id="JBHFQA010000021">
    <property type="protein sequence ID" value="KAL2080446.1"/>
    <property type="molecule type" value="Genomic_DNA"/>
</dbReference>
<dbReference type="PANTHER" id="PTHR31025:SF30">
    <property type="entry name" value="SI:DKEY-15H8.17"/>
    <property type="match status" value="1"/>
</dbReference>
<organism evidence="2 3">
    <name type="scientific">Coilia grayii</name>
    <name type="common">Gray's grenadier anchovy</name>
    <dbReference type="NCBI Taxonomy" id="363190"/>
    <lineage>
        <taxon>Eukaryota</taxon>
        <taxon>Metazoa</taxon>
        <taxon>Chordata</taxon>
        <taxon>Craniata</taxon>
        <taxon>Vertebrata</taxon>
        <taxon>Euteleostomi</taxon>
        <taxon>Actinopterygii</taxon>
        <taxon>Neopterygii</taxon>
        <taxon>Teleostei</taxon>
        <taxon>Clupei</taxon>
        <taxon>Clupeiformes</taxon>
        <taxon>Clupeoidei</taxon>
        <taxon>Engraulidae</taxon>
        <taxon>Coilinae</taxon>
        <taxon>Coilia</taxon>
    </lineage>
</organism>
<feature type="region of interest" description="Disordered" evidence="1">
    <location>
        <begin position="73"/>
        <end position="103"/>
    </location>
</feature>
<feature type="compositionally biased region" description="Polar residues" evidence="1">
    <location>
        <begin position="73"/>
        <end position="84"/>
    </location>
</feature>
<evidence type="ECO:0000313" key="3">
    <source>
        <dbReference type="Proteomes" id="UP001591681"/>
    </source>
</evidence>
<comment type="caution">
    <text evidence="2">The sequence shown here is derived from an EMBL/GenBank/DDBJ whole genome shotgun (WGS) entry which is preliminary data.</text>
</comment>
<feature type="compositionally biased region" description="Low complexity" evidence="1">
    <location>
        <begin position="85"/>
        <end position="103"/>
    </location>
</feature>